<proteinExistence type="predicted"/>
<reference evidence="1" key="1">
    <citation type="submission" date="2021-01" db="EMBL/GenBank/DDBJ databases">
        <authorList>
            <person name="Corre E."/>
            <person name="Pelletier E."/>
            <person name="Niang G."/>
            <person name="Scheremetjew M."/>
            <person name="Finn R."/>
            <person name="Kale V."/>
            <person name="Holt S."/>
            <person name="Cochrane G."/>
            <person name="Meng A."/>
            <person name="Brown T."/>
            <person name="Cohen L."/>
        </authorList>
    </citation>
    <scope>NUCLEOTIDE SEQUENCE</scope>
    <source>
        <strain evidence="1">Grunow 1884</strain>
    </source>
</reference>
<dbReference type="AlphaFoldDB" id="A0A7S2EYS5"/>
<organism evidence="1">
    <name type="scientific">Trieres chinensis</name>
    <name type="common">Marine centric diatom</name>
    <name type="synonym">Odontella sinensis</name>
    <dbReference type="NCBI Taxonomy" id="1514140"/>
    <lineage>
        <taxon>Eukaryota</taxon>
        <taxon>Sar</taxon>
        <taxon>Stramenopiles</taxon>
        <taxon>Ochrophyta</taxon>
        <taxon>Bacillariophyta</taxon>
        <taxon>Mediophyceae</taxon>
        <taxon>Biddulphiophycidae</taxon>
        <taxon>Eupodiscales</taxon>
        <taxon>Parodontellaceae</taxon>
        <taxon>Trieres</taxon>
    </lineage>
</organism>
<dbReference type="EMBL" id="HBGO01039066">
    <property type="protein sequence ID" value="CAD9362317.1"/>
    <property type="molecule type" value="Transcribed_RNA"/>
</dbReference>
<evidence type="ECO:0000313" key="1">
    <source>
        <dbReference type="EMBL" id="CAD9362317.1"/>
    </source>
</evidence>
<name>A0A7S2EYS5_TRICV</name>
<gene>
    <name evidence="1" type="ORF">OSIN01602_LOCUS22639</name>
</gene>
<protein>
    <submittedName>
        <fullName evidence="1">Uncharacterized protein</fullName>
    </submittedName>
</protein>
<sequence length="103" mass="11668">MMRWRSPDETHLKRFPHINCLPQYCCLPPKHTSSLSRASASYGSASTATLEVSDLNRIQTFSLNEQQCFHNNSNRSGEGDGPCTLLIHLEGNNGMIQNWCCRR</sequence>
<accession>A0A7S2EYS5</accession>